<reference evidence="7" key="1">
    <citation type="submission" date="2015-11" db="EMBL/GenBank/DDBJ databases">
        <title>Genomic diversity of Staphylococcus saprophyticus strains from urinary tract infections, animal surfaces, and fermented foods.</title>
        <authorList>
            <person name="Wolfe B.E."/>
        </authorList>
    </citation>
    <scope>NUCLEOTIDE SEQUENCE [LARGE SCALE GENOMIC DNA]</scope>
    <source>
        <strain evidence="7">738_7</strain>
    </source>
</reference>
<dbReference type="AlphaFoldDB" id="A0AAP7LV16"/>
<evidence type="ECO:0000256" key="3">
    <source>
        <dbReference type="ARBA" id="ARBA00023163"/>
    </source>
</evidence>
<evidence type="ECO:0000256" key="4">
    <source>
        <dbReference type="SAM" id="MobiDB-lite"/>
    </source>
</evidence>
<feature type="compositionally biased region" description="Basic residues" evidence="4">
    <location>
        <begin position="156"/>
        <end position="166"/>
    </location>
</feature>
<feature type="compositionally biased region" description="Low complexity" evidence="4">
    <location>
        <begin position="143"/>
        <end position="155"/>
    </location>
</feature>
<dbReference type="Pfam" id="PF22381">
    <property type="entry name" value="Staph_reg_Sar_Rot"/>
    <property type="match status" value="1"/>
</dbReference>
<evidence type="ECO:0000313" key="7">
    <source>
        <dbReference type="Proteomes" id="UP000095464"/>
    </source>
</evidence>
<evidence type="ECO:0000256" key="2">
    <source>
        <dbReference type="ARBA" id="ARBA00023125"/>
    </source>
</evidence>
<keyword evidence="3" id="KW-0804">Transcription</keyword>
<dbReference type="RefSeq" id="WP_069854295.1">
    <property type="nucleotide sequence ID" value="NZ_LNPX01000004.1"/>
</dbReference>
<comment type="caution">
    <text evidence="6">The sequence shown here is derived from an EMBL/GenBank/DDBJ whole genome shotgun (WGS) entry which is preliminary data.</text>
</comment>
<name>A0AAP7LV16_9STAP</name>
<accession>A0AAP7LV16</accession>
<keyword evidence="1" id="KW-0805">Transcription regulation</keyword>
<proteinExistence type="predicted"/>
<dbReference type="GO" id="GO:0003677">
    <property type="term" value="F:DNA binding"/>
    <property type="evidence" value="ECO:0007669"/>
    <property type="project" value="UniProtKB-KW"/>
</dbReference>
<dbReference type="EMBL" id="LNPX01000004">
    <property type="protein sequence ID" value="OEK58895.1"/>
    <property type="molecule type" value="Genomic_DNA"/>
</dbReference>
<evidence type="ECO:0000313" key="6">
    <source>
        <dbReference type="EMBL" id="OEK58895.1"/>
    </source>
</evidence>
<dbReference type="InterPro" id="IPR036388">
    <property type="entry name" value="WH-like_DNA-bd_sf"/>
</dbReference>
<feature type="domain" description="Transcriptional regulator SarA/SarZ/Rot-like helix-turn-helix" evidence="5">
    <location>
        <begin position="21"/>
        <end position="104"/>
    </location>
</feature>
<gene>
    <name evidence="6" type="ORF">ASS94_00810</name>
</gene>
<organism evidence="6 7">
    <name type="scientific">Staphylococcus equorum</name>
    <dbReference type="NCBI Taxonomy" id="246432"/>
    <lineage>
        <taxon>Bacteria</taxon>
        <taxon>Bacillati</taxon>
        <taxon>Bacillota</taxon>
        <taxon>Bacilli</taxon>
        <taxon>Bacillales</taxon>
        <taxon>Staphylococcaceae</taxon>
        <taxon>Staphylococcus</taxon>
    </lineage>
</organism>
<protein>
    <recommendedName>
        <fullName evidence="5">Transcriptional regulator SarA/SarZ/Rot-like helix-turn-helix domain-containing protein</fullName>
    </recommendedName>
</protein>
<dbReference type="InterPro" id="IPR036390">
    <property type="entry name" value="WH_DNA-bd_sf"/>
</dbReference>
<evidence type="ECO:0000259" key="5">
    <source>
        <dbReference type="Pfam" id="PF22381"/>
    </source>
</evidence>
<dbReference type="InterPro" id="IPR055166">
    <property type="entry name" value="Transc_reg_Sar_Rot_HTH"/>
</dbReference>
<dbReference type="SUPFAM" id="SSF46785">
    <property type="entry name" value="Winged helix' DNA-binding domain"/>
    <property type="match status" value="1"/>
</dbReference>
<feature type="region of interest" description="Disordered" evidence="4">
    <location>
        <begin position="115"/>
        <end position="166"/>
    </location>
</feature>
<keyword evidence="2" id="KW-0238">DNA-binding</keyword>
<evidence type="ECO:0000256" key="1">
    <source>
        <dbReference type="ARBA" id="ARBA00023015"/>
    </source>
</evidence>
<sequence length="166" mass="19076">MKTINEIKLAYQNIGAINTLDKALKKDKELSILDILILKMASESNDFIRKSEVENKLNVSPSMTQKSTKRLRKEGLIIKDRDIDDESIIIIGMNDDMRNKSKKLFEEVETLQKNILEGNVDSESKDNKEQEDNKGETVEQAPEVNQVKENNNVKQNPHHMPNKKNK</sequence>
<dbReference type="Proteomes" id="UP000095464">
    <property type="component" value="Unassembled WGS sequence"/>
</dbReference>
<feature type="compositionally biased region" description="Basic and acidic residues" evidence="4">
    <location>
        <begin position="122"/>
        <end position="137"/>
    </location>
</feature>
<dbReference type="Gene3D" id="1.10.10.10">
    <property type="entry name" value="Winged helix-like DNA-binding domain superfamily/Winged helix DNA-binding domain"/>
    <property type="match status" value="1"/>
</dbReference>